<dbReference type="CDD" id="cd01427">
    <property type="entry name" value="HAD_like"/>
    <property type="match status" value="1"/>
</dbReference>
<comment type="caution">
    <text evidence="2">The sequence shown here is derived from an EMBL/GenBank/DDBJ whole genome shotgun (WGS) entry which is preliminary data.</text>
</comment>
<gene>
    <name evidence="2" type="ORF">EF807_03920</name>
</gene>
<proteinExistence type="predicted"/>
<dbReference type="EMBL" id="RXIL01000064">
    <property type="protein sequence ID" value="RZN69959.1"/>
    <property type="molecule type" value="Genomic_DNA"/>
</dbReference>
<dbReference type="Pfam" id="PF00702">
    <property type="entry name" value="Hydrolase"/>
    <property type="match status" value="1"/>
</dbReference>
<evidence type="ECO:0000313" key="3">
    <source>
        <dbReference type="Proteomes" id="UP000320766"/>
    </source>
</evidence>
<dbReference type="InterPro" id="IPR051540">
    <property type="entry name" value="S-2-haloacid_dehalogenase"/>
</dbReference>
<accession>A0A520KWX2</accession>
<dbReference type="InterPro" id="IPR023214">
    <property type="entry name" value="HAD_sf"/>
</dbReference>
<evidence type="ECO:0000313" key="2">
    <source>
        <dbReference type="EMBL" id="RZN69959.1"/>
    </source>
</evidence>
<dbReference type="PANTHER" id="PTHR43316">
    <property type="entry name" value="HYDROLASE, HALOACID DELAHOGENASE-RELATED"/>
    <property type="match status" value="1"/>
</dbReference>
<protein>
    <submittedName>
        <fullName evidence="2">HAD family hydrolase</fullName>
    </submittedName>
</protein>
<dbReference type="InterPro" id="IPR023198">
    <property type="entry name" value="PGP-like_dom2"/>
</dbReference>
<dbReference type="AlphaFoldDB" id="A0A520KWX2"/>
<dbReference type="Gene3D" id="1.10.150.240">
    <property type="entry name" value="Putative phosphatase, domain 2"/>
    <property type="match status" value="1"/>
</dbReference>
<dbReference type="SFLD" id="SFLDG01129">
    <property type="entry name" value="C1.5:_HAD__Beta-PGM__Phosphata"/>
    <property type="match status" value="1"/>
</dbReference>
<dbReference type="GO" id="GO:0016787">
    <property type="term" value="F:hydrolase activity"/>
    <property type="evidence" value="ECO:0007669"/>
    <property type="project" value="UniProtKB-KW"/>
</dbReference>
<dbReference type="Proteomes" id="UP000320766">
    <property type="component" value="Unassembled WGS sequence"/>
</dbReference>
<dbReference type="InterPro" id="IPR036412">
    <property type="entry name" value="HAD-like_sf"/>
</dbReference>
<organism evidence="2 3">
    <name type="scientific">Candidatus Methanolliviera hydrocarbonicum</name>
    <dbReference type="NCBI Taxonomy" id="2491085"/>
    <lineage>
        <taxon>Archaea</taxon>
        <taxon>Methanobacteriati</taxon>
        <taxon>Methanobacteriota</taxon>
        <taxon>Candidatus Methanoliparia</taxon>
        <taxon>Candidatus Methanoliparales</taxon>
        <taxon>Candidatus Methanollivieraceae</taxon>
        <taxon>Candidatus Methanolliviera</taxon>
    </lineage>
</organism>
<dbReference type="PANTHER" id="PTHR43316:SF8">
    <property type="entry name" value="HAD FAMILY HYDROLASE"/>
    <property type="match status" value="1"/>
</dbReference>
<name>A0A520KWX2_9EURY</name>
<dbReference type="Gene3D" id="3.40.50.1000">
    <property type="entry name" value="HAD superfamily/HAD-like"/>
    <property type="match status" value="1"/>
</dbReference>
<keyword evidence="1 2" id="KW-0378">Hydrolase</keyword>
<reference evidence="2 3" key="1">
    <citation type="journal article" date="2019" name="Nat. Microbiol.">
        <title>Wide diversity of methane and short-chain alkane metabolisms in uncultured archaea.</title>
        <authorList>
            <person name="Borrel G."/>
            <person name="Adam P.S."/>
            <person name="McKay L.J."/>
            <person name="Chen L.X."/>
            <person name="Sierra-Garcia I.N."/>
            <person name="Sieber C.M."/>
            <person name="Letourneur Q."/>
            <person name="Ghozlane A."/>
            <person name="Andersen G.L."/>
            <person name="Li W.J."/>
            <person name="Hallam S.J."/>
            <person name="Muyzer G."/>
            <person name="de Oliveira V.M."/>
            <person name="Inskeep W.P."/>
            <person name="Banfield J.F."/>
            <person name="Gribaldo S."/>
        </authorList>
    </citation>
    <scope>NUCLEOTIDE SEQUENCE [LARGE SCALE GENOMIC DNA]</scope>
    <source>
        <strain evidence="2">NM1b</strain>
    </source>
</reference>
<sequence length="220" mass="25777">MKEVVSFDMDGTITDKKFADSVWRDGIPRLYKEKYEVGLEEAVKLVEYEYEKVGEGNIEWYDINYWMKYFNLDFSVEDLLKMYEDKIKIFSDALEALDGLKDRYTLVLSTNAMREFVDVQIGGIKDYFTYIFSSTSDLGMVKKETKFYIEVLKEVKVEPENFYHVGDHNIFDHEVPKKVGINAYLLDREGDYEGDHVVRDLREFLEILKGGGICYGNCDE</sequence>
<dbReference type="SFLD" id="SFLDS00003">
    <property type="entry name" value="Haloacid_Dehalogenase"/>
    <property type="match status" value="1"/>
</dbReference>
<dbReference type="SUPFAM" id="SSF56784">
    <property type="entry name" value="HAD-like"/>
    <property type="match status" value="1"/>
</dbReference>
<evidence type="ECO:0000256" key="1">
    <source>
        <dbReference type="ARBA" id="ARBA00022801"/>
    </source>
</evidence>